<feature type="signal peptide" evidence="1">
    <location>
        <begin position="1"/>
        <end position="23"/>
    </location>
</feature>
<name>A0A7Y7WFQ6_9PSED</name>
<evidence type="ECO:0000313" key="3">
    <source>
        <dbReference type="Proteomes" id="UP000582981"/>
    </source>
</evidence>
<comment type="caution">
    <text evidence="2">The sequence shown here is derived from an EMBL/GenBank/DDBJ whole genome shotgun (WGS) entry which is preliminary data.</text>
</comment>
<feature type="chain" id="PRO_5031308046" evidence="1">
    <location>
        <begin position="24"/>
        <end position="113"/>
    </location>
</feature>
<organism evidence="2 3">
    <name type="scientific">Pseudomonas gingeri</name>
    <dbReference type="NCBI Taxonomy" id="117681"/>
    <lineage>
        <taxon>Bacteria</taxon>
        <taxon>Pseudomonadati</taxon>
        <taxon>Pseudomonadota</taxon>
        <taxon>Gammaproteobacteria</taxon>
        <taxon>Pseudomonadales</taxon>
        <taxon>Pseudomonadaceae</taxon>
        <taxon>Pseudomonas</taxon>
    </lineage>
</organism>
<evidence type="ECO:0000256" key="1">
    <source>
        <dbReference type="SAM" id="SignalP"/>
    </source>
</evidence>
<reference evidence="2 3" key="1">
    <citation type="submission" date="2020-04" db="EMBL/GenBank/DDBJ databases">
        <title>Molecular characterization of pseudomonads from Agaricus bisporus reveal novel blotch 2 pathogens in Western Europe.</title>
        <authorList>
            <person name="Taparia T."/>
            <person name="Krijger M."/>
            <person name="Haynes E."/>
            <person name="Elpinstone J.G."/>
            <person name="Noble R."/>
            <person name="Van Der Wolf J."/>
        </authorList>
    </citation>
    <scope>NUCLEOTIDE SEQUENCE [LARGE SCALE GENOMIC DNA]</scope>
    <source>
        <strain evidence="2 3">F1001</strain>
    </source>
</reference>
<accession>A0A7Y7WFQ6</accession>
<dbReference type="RefSeq" id="WP_177144770.1">
    <property type="nucleotide sequence ID" value="NZ_JACAPU010000021.1"/>
</dbReference>
<proteinExistence type="predicted"/>
<dbReference type="Proteomes" id="UP000582981">
    <property type="component" value="Unassembled WGS sequence"/>
</dbReference>
<protein>
    <submittedName>
        <fullName evidence="2">Uncharacterized protein</fullName>
    </submittedName>
</protein>
<keyword evidence="1" id="KW-0732">Signal</keyword>
<gene>
    <name evidence="2" type="ORF">HX829_19105</name>
</gene>
<dbReference type="EMBL" id="JACAPU010000021">
    <property type="protein sequence ID" value="NWB48601.1"/>
    <property type="molecule type" value="Genomic_DNA"/>
</dbReference>
<sequence length="113" mass="11995">MFRFQLILTLVLSLMLPIFGSVAAAASFSEPCPMPLMNHAGSKMTGAPCCNDMEHGAASKSPCKSGEECKIGGLVQVLTISTFTPVPPLPLTLQPPAVLQSAPADLWRPPRYV</sequence>
<evidence type="ECO:0000313" key="2">
    <source>
        <dbReference type="EMBL" id="NWB48601.1"/>
    </source>
</evidence>
<dbReference type="AlphaFoldDB" id="A0A7Y7WFQ6"/>